<organism evidence="7 8">
    <name type="scientific">Sclerotinia borealis (strain F-4128)</name>
    <dbReference type="NCBI Taxonomy" id="1432307"/>
    <lineage>
        <taxon>Eukaryota</taxon>
        <taxon>Fungi</taxon>
        <taxon>Dikarya</taxon>
        <taxon>Ascomycota</taxon>
        <taxon>Pezizomycotina</taxon>
        <taxon>Leotiomycetes</taxon>
        <taxon>Helotiales</taxon>
        <taxon>Sclerotiniaceae</taxon>
        <taxon>Sclerotinia</taxon>
    </lineage>
</organism>
<dbReference type="Pfam" id="PF06179">
    <property type="entry name" value="Med22"/>
    <property type="match status" value="1"/>
</dbReference>
<protein>
    <submittedName>
        <fullName evidence="7">Uncharacterized protein</fullName>
    </submittedName>
</protein>
<evidence type="ECO:0000313" key="8">
    <source>
        <dbReference type="Proteomes" id="UP000019487"/>
    </source>
</evidence>
<evidence type="ECO:0000256" key="3">
    <source>
        <dbReference type="ARBA" id="ARBA00023015"/>
    </source>
</evidence>
<keyword evidence="3" id="KW-0805">Transcription regulation</keyword>
<keyword evidence="8" id="KW-1185">Reference proteome</keyword>
<feature type="region of interest" description="Disordered" evidence="6">
    <location>
        <begin position="67"/>
        <end position="122"/>
    </location>
</feature>
<comment type="caution">
    <text evidence="7">The sequence shown here is derived from an EMBL/GenBank/DDBJ whole genome shotgun (WGS) entry which is preliminary data.</text>
</comment>
<dbReference type="GO" id="GO:0006357">
    <property type="term" value="P:regulation of transcription by RNA polymerase II"/>
    <property type="evidence" value="ECO:0007669"/>
    <property type="project" value="InterPro"/>
</dbReference>
<dbReference type="AlphaFoldDB" id="W9CMY8"/>
<evidence type="ECO:0000256" key="6">
    <source>
        <dbReference type="SAM" id="MobiDB-lite"/>
    </source>
</evidence>
<keyword evidence="4" id="KW-0804">Transcription</keyword>
<comment type="subcellular location">
    <subcellularLocation>
        <location evidence="1">Nucleus</location>
    </subcellularLocation>
</comment>
<dbReference type="OrthoDB" id="203279at2759"/>
<reference evidence="7 8" key="1">
    <citation type="journal article" date="2014" name="Genome Announc.">
        <title>Draft genome sequence of Sclerotinia borealis, a psychrophilic plant pathogenic fungus.</title>
        <authorList>
            <person name="Mardanov A.V."/>
            <person name="Beletsky A.V."/>
            <person name="Kadnikov V.V."/>
            <person name="Ignatov A.N."/>
            <person name="Ravin N.V."/>
        </authorList>
    </citation>
    <scope>NUCLEOTIDE SEQUENCE [LARGE SCALE GENOMIC DNA]</scope>
    <source>
        <strain evidence="8">F-4157</strain>
    </source>
</reference>
<name>W9CMY8_SCLBF</name>
<evidence type="ECO:0000256" key="2">
    <source>
        <dbReference type="ARBA" id="ARBA00005942"/>
    </source>
</evidence>
<dbReference type="EMBL" id="AYSA01000097">
    <property type="protein sequence ID" value="ESZ97216.1"/>
    <property type="molecule type" value="Genomic_DNA"/>
</dbReference>
<comment type="similarity">
    <text evidence="2">Belongs to the Mediator complex subunit 22 family.</text>
</comment>
<dbReference type="InterPro" id="IPR009332">
    <property type="entry name" value="Med22"/>
</dbReference>
<dbReference type="GO" id="GO:0003712">
    <property type="term" value="F:transcription coregulator activity"/>
    <property type="evidence" value="ECO:0007669"/>
    <property type="project" value="InterPro"/>
</dbReference>
<evidence type="ECO:0000256" key="1">
    <source>
        <dbReference type="ARBA" id="ARBA00004123"/>
    </source>
</evidence>
<proteinExistence type="inferred from homology"/>
<accession>W9CMY8</accession>
<sequence length="255" mass="28147">MPDLNLLHVLGGEVMTRVPSNTSTISKISTMSNASDEFAPVVSVTAAFTNTIPPHFESVSSIEISKASVRKDDPGRNDELVRKDHQARKDEPLREYEPVREYNPARKDEPVREDDLKSNSPTQVTTVVFAPATVAVARKSKANELLDRQERAIAALLTRFKNLVLLAALPTEDAFAKETAAAEGLRMEVESNALTSAAEDLLKLTRELKELWTFGPLRGIGEGEGDGEMEADSKKVAELIEKQLEKQHEQEKIKA</sequence>
<dbReference type="GO" id="GO:0016592">
    <property type="term" value="C:mediator complex"/>
    <property type="evidence" value="ECO:0007669"/>
    <property type="project" value="InterPro"/>
</dbReference>
<dbReference type="HOGENOM" id="CLU_1090534_0_0_1"/>
<keyword evidence="5" id="KW-0539">Nucleus</keyword>
<dbReference type="PANTHER" id="PTHR12434:SF6">
    <property type="entry name" value="MEDIATOR OF RNA POLYMERASE II TRANSCRIPTION SUBUNIT 22"/>
    <property type="match status" value="1"/>
</dbReference>
<gene>
    <name evidence="7" type="ORF">SBOR_2410</name>
</gene>
<evidence type="ECO:0000313" key="7">
    <source>
        <dbReference type="EMBL" id="ESZ97216.1"/>
    </source>
</evidence>
<dbReference type="PANTHER" id="PTHR12434">
    <property type="entry name" value="MEDIATOR OF RNA POLYMERASE II TRANSCRIPTION SUBUNIT 22"/>
    <property type="match status" value="1"/>
</dbReference>
<evidence type="ECO:0000256" key="5">
    <source>
        <dbReference type="ARBA" id="ARBA00023242"/>
    </source>
</evidence>
<evidence type="ECO:0000256" key="4">
    <source>
        <dbReference type="ARBA" id="ARBA00023163"/>
    </source>
</evidence>
<dbReference type="STRING" id="1432307.W9CMY8"/>
<feature type="compositionally biased region" description="Basic and acidic residues" evidence="6">
    <location>
        <begin position="69"/>
        <end position="117"/>
    </location>
</feature>
<dbReference type="Proteomes" id="UP000019487">
    <property type="component" value="Unassembled WGS sequence"/>
</dbReference>